<feature type="compositionally biased region" description="Polar residues" evidence="8">
    <location>
        <begin position="941"/>
        <end position="951"/>
    </location>
</feature>
<evidence type="ECO:0000256" key="7">
    <source>
        <dbReference type="ARBA" id="ARBA00022999"/>
    </source>
</evidence>
<dbReference type="SMART" id="SM00462">
    <property type="entry name" value="PTB"/>
    <property type="match status" value="1"/>
</dbReference>
<feature type="region of interest" description="Disordered" evidence="8">
    <location>
        <begin position="819"/>
        <end position="1009"/>
    </location>
</feature>
<protein>
    <submittedName>
        <fullName evidence="9">Tag-163 protein</fullName>
    </submittedName>
</protein>
<feature type="compositionally biased region" description="Polar residues" evidence="8">
    <location>
        <begin position="400"/>
        <end position="418"/>
    </location>
</feature>
<dbReference type="InterPro" id="IPR006020">
    <property type="entry name" value="PTB/PI_dom"/>
</dbReference>
<feature type="compositionally biased region" description="Basic and acidic residues" evidence="8">
    <location>
        <begin position="560"/>
        <end position="587"/>
    </location>
</feature>
<dbReference type="PROSITE" id="PS51182">
    <property type="entry name" value="C2_TENSIN"/>
    <property type="match status" value="1"/>
</dbReference>
<feature type="region of interest" description="Disordered" evidence="8">
    <location>
        <begin position="552"/>
        <end position="643"/>
    </location>
</feature>
<dbReference type="GO" id="GO:0048680">
    <property type="term" value="P:positive regulation of axon regeneration"/>
    <property type="evidence" value="ECO:0007669"/>
    <property type="project" value="EnsemblMetazoa"/>
</dbReference>
<evidence type="ECO:0000313" key="9">
    <source>
        <dbReference type="EnsemblMetazoa" id="PPA04948.1"/>
    </source>
</evidence>
<dbReference type="Gene3D" id="2.60.40.1110">
    <property type="match status" value="1"/>
</dbReference>
<dbReference type="InterPro" id="IPR000980">
    <property type="entry name" value="SH2"/>
</dbReference>
<name>A0A2A6CET5_PRIPA</name>
<evidence type="ECO:0000256" key="2">
    <source>
        <dbReference type="ARBA" id="ARBA00007881"/>
    </source>
</evidence>
<proteinExistence type="inferred from homology"/>
<dbReference type="Gene3D" id="3.90.190.10">
    <property type="entry name" value="Protein tyrosine phosphatase superfamily"/>
    <property type="match status" value="1"/>
</dbReference>
<keyword evidence="7" id="KW-0727">SH2 domain</keyword>
<dbReference type="Proteomes" id="UP000005239">
    <property type="component" value="Unassembled WGS sequence"/>
</dbReference>
<comment type="similarity">
    <text evidence="2">Belongs to the PTEN phosphatase protein family.</text>
</comment>
<dbReference type="SUPFAM" id="SSF55550">
    <property type="entry name" value="SH2 domain"/>
    <property type="match status" value="1"/>
</dbReference>
<feature type="region of interest" description="Disordered" evidence="8">
    <location>
        <begin position="1128"/>
        <end position="1224"/>
    </location>
</feature>
<dbReference type="SMART" id="SM01326">
    <property type="entry name" value="PTEN_C2"/>
    <property type="match status" value="1"/>
</dbReference>
<dbReference type="OrthoDB" id="6273691at2759"/>
<feature type="compositionally biased region" description="Polar residues" evidence="8">
    <location>
        <begin position="1210"/>
        <end position="1224"/>
    </location>
</feature>
<dbReference type="Pfam" id="PF00017">
    <property type="entry name" value="SH2"/>
    <property type="match status" value="1"/>
</dbReference>
<dbReference type="InterPro" id="IPR051484">
    <property type="entry name" value="Tensin_PTEN_phosphatase"/>
</dbReference>
<feature type="region of interest" description="Disordered" evidence="8">
    <location>
        <begin position="7"/>
        <end position="30"/>
    </location>
</feature>
<feature type="compositionally biased region" description="Basic and acidic residues" evidence="8">
    <location>
        <begin position="11"/>
        <end position="20"/>
    </location>
</feature>
<dbReference type="InterPro" id="IPR033929">
    <property type="entry name" value="Tensin_PTB"/>
</dbReference>
<sequence length="1512" mass="167408">MWIWPMFPDESDVKDNKGNAEKTNGQPGCSPMVLLDGPVDEGLAITYVTPRIIVVSSPSSGTDAAYRSSLNALARHLKTKHAMDYRVWNVGRQRGDLARGVGTENLIEVGWPCSLAPPLDRLCAVSKSFEQWMNGAPSRVVLIHSKGDAQRAAVLVSAFMHYNVICANDDSIEERFSMQRYIERYLGAASGSPSNKRYLNYFTSLLSGKTRVNPSPVYLKKFTLSRMPGRLVTFKIYERLQPVYLTVPIKTTDPSSIEVGEELRLRGDVLVKCFEDREGKRRLLFSCQFNTCVFPRPPPLLAFFRDQLDGVFNDTSIDSQAQIEFSFSEHPPSKENDPETSAAAPAVMRTSSYDDFNTLEDGASVVEYSEILKPSSAGGASSEDSGISVEDSKLSLNFSGRSVASSRQTSCPQEASVSTPPPPPLLPRADTNGSAKGMGPPVPPKPRPASAMAEMAPEYEMPERRGILPASVKPLVARPPSPKDAPRVNSVTPSIEPDLVGKDRYDKASKCFSYAPTKDLKQAFDRPRKKSFSLASEDEVLAVRPDEVNSVPVHATDIPRMPEEPKWTEEIDRRQAAEEDRWRRELANRPVPPLRSHSSIGDAYPRRRWGQSQEEERPMVIDQGRKAVSTGSQFGSMRRKPRYGSYRTLADDYNSDMDDLCDPDFYFKEQATQQQPYRSQSTVPYGAKSAELPRKQFGRARNDPADPLEDLLSYNQSSVARPMPASSLLDLNDDRDNFRQRNCRSVSHAPPKQTYKEKMASPFFRDRKLFAESYDPLAQPAPTEDWLDAKMKKLRSKRGNDPELVQRKKQERMLLEELKNAHDDREAARGRRELDYSVEGVGSRQEPIDPLAEYRREEERLRNTNSPFDLDSSRRTPKPLRSKPPTPPPRERSRSPTSRINTPSVDHHATSNGGYGTYGGYGNGHSSVTDYGRQPEYGSNGRHQPSTTVSNGYGRRDEEEEEYDGEFSTLRSIMQPQQHSRPDSRPILKQSTPSRAGYNTLDFSQRSHTPTHFLSGQERVANAILRAETPTQQFNQYYPAHTLDRSETPAFPLSMRETPLPFHPLLYASQNNLIGNGGPPGYSQTLNYRSASPRSQYYSAGGASGMSRRSSMNSIATFVGATREASASLASSESSSTCSSSSSSPTTSSRRSIVASPIFGRREPPAAAAAPPPLERPASTESEASSSKENQQQPAAAAAGSKPASAKSPTHSSSNGGIVRPNQTDVVNHHPIFVKDTSKYWYKPHISREQAISILRDKQPGTFVIRDSNSFPGAFGLALKVATPPPGVAPGDGTELVRHFLIEPSPKGVKLKGCNNEPVFGTLSALVYQHSMTPLALPCKLLLPEFDPATTAESLSATQALLEQGAACNVTYVGSVDCESLTGAECVRRSVQRILEDLQRGEAMPVSAHFKVSSQGVTLTDNTRKSFFRRHYPVNSVIFAGIDPAERRFDNSRVVGYSHGAVENARLFAFVARKFDRAENACHIFAEFESEQPASAVVNFINKVMLAQRRRD</sequence>
<dbReference type="InterPro" id="IPR013625">
    <property type="entry name" value="PTB"/>
</dbReference>
<reference evidence="9" key="2">
    <citation type="submission" date="2022-06" db="UniProtKB">
        <authorList>
            <consortium name="EnsemblMetazoa"/>
        </authorList>
    </citation>
    <scope>IDENTIFICATION</scope>
    <source>
        <strain evidence="9">PS312</strain>
    </source>
</reference>
<evidence type="ECO:0000256" key="6">
    <source>
        <dbReference type="ARBA" id="ARBA00022949"/>
    </source>
</evidence>
<dbReference type="Gene3D" id="2.30.29.30">
    <property type="entry name" value="Pleckstrin-homology domain (PH domain)/Phosphotyrosine-binding domain (PTB)"/>
    <property type="match status" value="1"/>
</dbReference>
<dbReference type="SUPFAM" id="SSF49562">
    <property type="entry name" value="C2 domain (Calcium/lipid-binding domain, CaLB)"/>
    <property type="match status" value="1"/>
</dbReference>
<feature type="region of interest" description="Disordered" evidence="8">
    <location>
        <begin position="474"/>
        <end position="497"/>
    </location>
</feature>
<comment type="subcellular location">
    <subcellularLocation>
        <location evidence="1">Cell junction</location>
    </subcellularLocation>
</comment>
<feature type="compositionally biased region" description="Basic and acidic residues" evidence="8">
    <location>
        <begin position="852"/>
        <end position="862"/>
    </location>
</feature>
<evidence type="ECO:0000256" key="1">
    <source>
        <dbReference type="ARBA" id="ARBA00004282"/>
    </source>
</evidence>
<evidence type="ECO:0000256" key="3">
    <source>
        <dbReference type="ARBA" id="ARBA00022553"/>
    </source>
</evidence>
<keyword evidence="6" id="KW-0965">Cell junction</keyword>
<dbReference type="PANTHER" id="PTHR45734:SF10">
    <property type="entry name" value="BLISTERY, ISOFORM A"/>
    <property type="match status" value="1"/>
</dbReference>
<dbReference type="CDD" id="cd09927">
    <property type="entry name" value="SH2_Tensin_like"/>
    <property type="match status" value="1"/>
</dbReference>
<dbReference type="EnsemblMetazoa" id="PPA04948.1">
    <property type="protein sequence ID" value="PPA04948.1"/>
    <property type="gene ID" value="WBGene00094502"/>
</dbReference>
<evidence type="ECO:0000256" key="8">
    <source>
        <dbReference type="SAM" id="MobiDB-lite"/>
    </source>
</evidence>
<dbReference type="Gene3D" id="3.30.505.10">
    <property type="entry name" value="SH2 domain"/>
    <property type="match status" value="1"/>
</dbReference>
<dbReference type="PROSITE" id="PS51181">
    <property type="entry name" value="PPASE_TENSIN"/>
    <property type="match status" value="1"/>
</dbReference>
<organism evidence="9 10">
    <name type="scientific">Pristionchus pacificus</name>
    <name type="common">Parasitic nematode worm</name>
    <dbReference type="NCBI Taxonomy" id="54126"/>
    <lineage>
        <taxon>Eukaryota</taxon>
        <taxon>Metazoa</taxon>
        <taxon>Ecdysozoa</taxon>
        <taxon>Nematoda</taxon>
        <taxon>Chromadorea</taxon>
        <taxon>Rhabditida</taxon>
        <taxon>Rhabditina</taxon>
        <taxon>Diplogasteromorpha</taxon>
        <taxon>Diplogasteroidea</taxon>
        <taxon>Neodiplogasteridae</taxon>
        <taxon>Pristionchus</taxon>
    </lineage>
</organism>
<dbReference type="CDD" id="cd01213">
    <property type="entry name" value="PTB_tensin"/>
    <property type="match status" value="1"/>
</dbReference>
<dbReference type="InterPro" id="IPR011993">
    <property type="entry name" value="PH-like_dom_sf"/>
</dbReference>
<dbReference type="GO" id="GO:0030424">
    <property type="term" value="C:axon"/>
    <property type="evidence" value="ECO:0007669"/>
    <property type="project" value="EnsemblMetazoa"/>
</dbReference>
<feature type="compositionally biased region" description="Low complexity" evidence="8">
    <location>
        <begin position="1128"/>
        <end position="1152"/>
    </location>
</feature>
<dbReference type="Pfam" id="PF10409">
    <property type="entry name" value="PTEN_C2"/>
    <property type="match status" value="1"/>
</dbReference>
<accession>A0A8R1Y6C1</accession>
<dbReference type="GO" id="GO:0004721">
    <property type="term" value="F:phosphoprotein phosphatase activity"/>
    <property type="evidence" value="ECO:0007669"/>
    <property type="project" value="UniProtKB-KW"/>
</dbReference>
<evidence type="ECO:0000256" key="5">
    <source>
        <dbReference type="ARBA" id="ARBA00022912"/>
    </source>
</evidence>
<dbReference type="Pfam" id="PF08416">
    <property type="entry name" value="PTB"/>
    <property type="match status" value="1"/>
</dbReference>
<keyword evidence="3" id="KW-0597">Phosphoprotein</keyword>
<feature type="compositionally biased region" description="Basic and acidic residues" evidence="8">
    <location>
        <begin position="819"/>
        <end position="835"/>
    </location>
</feature>
<dbReference type="InterPro" id="IPR035892">
    <property type="entry name" value="C2_domain_sf"/>
</dbReference>
<dbReference type="InterPro" id="IPR029023">
    <property type="entry name" value="Tensin_phosphatase"/>
</dbReference>
<dbReference type="PROSITE" id="PS50001">
    <property type="entry name" value="SH2"/>
    <property type="match status" value="1"/>
</dbReference>
<dbReference type="InterPro" id="IPR029021">
    <property type="entry name" value="Prot-tyrosine_phosphatase-like"/>
</dbReference>
<evidence type="ECO:0000313" key="10">
    <source>
        <dbReference type="Proteomes" id="UP000005239"/>
    </source>
</evidence>
<dbReference type="SMART" id="SM00252">
    <property type="entry name" value="SH2"/>
    <property type="match status" value="1"/>
</dbReference>
<dbReference type="PANTHER" id="PTHR45734">
    <property type="entry name" value="TENSIN"/>
    <property type="match status" value="1"/>
</dbReference>
<feature type="compositionally biased region" description="Gly residues" evidence="8">
    <location>
        <begin position="913"/>
        <end position="923"/>
    </location>
</feature>
<dbReference type="GO" id="GO:0005925">
    <property type="term" value="C:focal adhesion"/>
    <property type="evidence" value="ECO:0000318"/>
    <property type="project" value="GO_Central"/>
</dbReference>
<keyword evidence="4" id="KW-0378">Hydrolase</keyword>
<feature type="compositionally biased region" description="Low complexity" evidence="8">
    <location>
        <begin position="1176"/>
        <end position="1209"/>
    </location>
</feature>
<dbReference type="SUPFAM" id="SSF50729">
    <property type="entry name" value="PH domain-like"/>
    <property type="match status" value="1"/>
</dbReference>
<dbReference type="InterPro" id="IPR035012">
    <property type="entry name" value="Tensin-like_SH2"/>
</dbReference>
<keyword evidence="5" id="KW-0904">Protein phosphatase</keyword>
<feature type="region of interest" description="Disordered" evidence="8">
    <location>
        <begin position="400"/>
        <end position="453"/>
    </location>
</feature>
<keyword evidence="10" id="KW-1185">Reference proteome</keyword>
<accession>A0A2A6CET5</accession>
<feature type="compositionally biased region" description="Basic and acidic residues" evidence="8">
    <location>
        <begin position="614"/>
        <end position="625"/>
    </location>
</feature>
<dbReference type="SUPFAM" id="SSF52799">
    <property type="entry name" value="(Phosphotyrosine protein) phosphatases II"/>
    <property type="match status" value="1"/>
</dbReference>
<dbReference type="InterPro" id="IPR014020">
    <property type="entry name" value="Tensin_C2-dom"/>
</dbReference>
<reference evidence="10" key="1">
    <citation type="journal article" date="2008" name="Nat. Genet.">
        <title>The Pristionchus pacificus genome provides a unique perspective on nematode lifestyle and parasitism.</title>
        <authorList>
            <person name="Dieterich C."/>
            <person name="Clifton S.W."/>
            <person name="Schuster L.N."/>
            <person name="Chinwalla A."/>
            <person name="Delehaunty K."/>
            <person name="Dinkelacker I."/>
            <person name="Fulton L."/>
            <person name="Fulton R."/>
            <person name="Godfrey J."/>
            <person name="Minx P."/>
            <person name="Mitreva M."/>
            <person name="Roeseler W."/>
            <person name="Tian H."/>
            <person name="Witte H."/>
            <person name="Yang S.P."/>
            <person name="Wilson R.K."/>
            <person name="Sommer R.J."/>
        </authorList>
    </citation>
    <scope>NUCLEOTIDE SEQUENCE [LARGE SCALE GENOMIC DNA]</scope>
    <source>
        <strain evidence="10">PS312</strain>
    </source>
</reference>
<dbReference type="InterPro" id="IPR036860">
    <property type="entry name" value="SH2_dom_sf"/>
</dbReference>
<gene>
    <name evidence="9" type="primary">WBGene00094502</name>
</gene>
<evidence type="ECO:0000256" key="4">
    <source>
        <dbReference type="ARBA" id="ARBA00022801"/>
    </source>
</evidence>
<feature type="compositionally biased region" description="Polar residues" evidence="8">
    <location>
        <begin position="969"/>
        <end position="979"/>
    </location>
</feature>